<evidence type="ECO:0000256" key="4">
    <source>
        <dbReference type="PROSITE-ProRule" id="PRU00335"/>
    </source>
</evidence>
<proteinExistence type="predicted"/>
<feature type="DNA-binding region" description="H-T-H motif" evidence="4">
    <location>
        <begin position="48"/>
        <end position="67"/>
    </location>
</feature>
<dbReference type="Gene3D" id="1.10.357.10">
    <property type="entry name" value="Tetracycline Repressor, domain 2"/>
    <property type="match status" value="1"/>
</dbReference>
<evidence type="ECO:0000256" key="2">
    <source>
        <dbReference type="ARBA" id="ARBA00023125"/>
    </source>
</evidence>
<dbReference type="Pfam" id="PF02909">
    <property type="entry name" value="TetR_C_1"/>
    <property type="match status" value="1"/>
</dbReference>
<dbReference type="PROSITE" id="PS50977">
    <property type="entry name" value="HTH_TETR_2"/>
    <property type="match status" value="1"/>
</dbReference>
<dbReference type="SUPFAM" id="SSF48498">
    <property type="entry name" value="Tetracyclin repressor-like, C-terminal domain"/>
    <property type="match status" value="1"/>
</dbReference>
<dbReference type="InterPro" id="IPR004111">
    <property type="entry name" value="Repressor_TetR_C"/>
</dbReference>
<feature type="region of interest" description="Disordered" evidence="5">
    <location>
        <begin position="1"/>
        <end position="26"/>
    </location>
</feature>
<keyword evidence="2 4" id="KW-0238">DNA-binding</keyword>
<reference evidence="7" key="1">
    <citation type="submission" date="2021-03" db="EMBL/GenBank/DDBJ databases">
        <authorList>
            <person name="Kanchanasin P."/>
            <person name="Saeng-In P."/>
            <person name="Phongsopitanun W."/>
            <person name="Yuki M."/>
            <person name="Kudo T."/>
            <person name="Ohkuma M."/>
            <person name="Tanasupawat S."/>
        </authorList>
    </citation>
    <scope>NUCLEOTIDE SEQUENCE</scope>
    <source>
        <strain evidence="7">GKU 128</strain>
    </source>
</reference>
<dbReference type="InterPro" id="IPR050109">
    <property type="entry name" value="HTH-type_TetR-like_transc_reg"/>
</dbReference>
<dbReference type="Pfam" id="PF00440">
    <property type="entry name" value="TetR_N"/>
    <property type="match status" value="1"/>
</dbReference>
<evidence type="ECO:0000256" key="5">
    <source>
        <dbReference type="SAM" id="MobiDB-lite"/>
    </source>
</evidence>
<evidence type="ECO:0000256" key="3">
    <source>
        <dbReference type="ARBA" id="ARBA00023163"/>
    </source>
</evidence>
<dbReference type="InterPro" id="IPR001647">
    <property type="entry name" value="HTH_TetR"/>
</dbReference>
<feature type="domain" description="HTH tetR-type" evidence="6">
    <location>
        <begin position="25"/>
        <end position="85"/>
    </location>
</feature>
<dbReference type="GO" id="GO:0000976">
    <property type="term" value="F:transcription cis-regulatory region binding"/>
    <property type="evidence" value="ECO:0007669"/>
    <property type="project" value="TreeGrafter"/>
</dbReference>
<dbReference type="InterPro" id="IPR009057">
    <property type="entry name" value="Homeodomain-like_sf"/>
</dbReference>
<evidence type="ECO:0000259" key="6">
    <source>
        <dbReference type="PROSITE" id="PS50977"/>
    </source>
</evidence>
<protein>
    <submittedName>
        <fullName evidence="7">TetR/AcrR family transcriptional regulator C-terminal domain-containing protein</fullName>
    </submittedName>
</protein>
<dbReference type="EMBL" id="JAGEOJ010000006">
    <property type="protein sequence ID" value="MBO2448908.1"/>
    <property type="molecule type" value="Genomic_DNA"/>
</dbReference>
<evidence type="ECO:0000313" key="8">
    <source>
        <dbReference type="Proteomes" id="UP000669179"/>
    </source>
</evidence>
<dbReference type="GO" id="GO:0003700">
    <property type="term" value="F:DNA-binding transcription factor activity"/>
    <property type="evidence" value="ECO:0007669"/>
    <property type="project" value="TreeGrafter"/>
</dbReference>
<dbReference type="RefSeq" id="WP_208256571.1">
    <property type="nucleotide sequence ID" value="NZ_JAGEOJ010000006.1"/>
</dbReference>
<comment type="caution">
    <text evidence="7">The sequence shown here is derived from an EMBL/GenBank/DDBJ whole genome shotgun (WGS) entry which is preliminary data.</text>
</comment>
<evidence type="ECO:0000256" key="1">
    <source>
        <dbReference type="ARBA" id="ARBA00023015"/>
    </source>
</evidence>
<dbReference type="PANTHER" id="PTHR30055:SF151">
    <property type="entry name" value="TRANSCRIPTIONAL REGULATORY PROTEIN"/>
    <property type="match status" value="1"/>
</dbReference>
<sequence>MPRKSDPVADSVWMRPSKSRRGRPQLSREEIVSAAIELLDADGLDGLSMRRLGATIGAGATSLYFYVAHKDELLELCLDEVMGEIEIDDVPDHADHADQGEGGDWRASAAAFMRSYREVIVRHPWMLGLLGVRPAIGPKAMRMSDRLVHMLTSAGFEGMGVAHASSLLMSHVFGGATLQVASSSLIERTGGSAREVADTMEPYVERFGDEFPHYTKWFQSHRDLDPECYPEEAFRFGVARILDGLESWRAGASKQS</sequence>
<dbReference type="GO" id="GO:0045892">
    <property type="term" value="P:negative regulation of DNA-templated transcription"/>
    <property type="evidence" value="ECO:0007669"/>
    <property type="project" value="InterPro"/>
</dbReference>
<gene>
    <name evidence="7" type="ORF">J4573_17530</name>
</gene>
<keyword evidence="8" id="KW-1185">Reference proteome</keyword>
<dbReference type="Gene3D" id="1.10.10.60">
    <property type="entry name" value="Homeodomain-like"/>
    <property type="match status" value="1"/>
</dbReference>
<organism evidence="7 8">
    <name type="scientific">Actinomadura barringtoniae</name>
    <dbReference type="NCBI Taxonomy" id="1427535"/>
    <lineage>
        <taxon>Bacteria</taxon>
        <taxon>Bacillati</taxon>
        <taxon>Actinomycetota</taxon>
        <taxon>Actinomycetes</taxon>
        <taxon>Streptosporangiales</taxon>
        <taxon>Thermomonosporaceae</taxon>
        <taxon>Actinomadura</taxon>
    </lineage>
</organism>
<dbReference type="InterPro" id="IPR036271">
    <property type="entry name" value="Tet_transcr_reg_TetR-rel_C_sf"/>
</dbReference>
<keyword evidence="1" id="KW-0805">Transcription regulation</keyword>
<dbReference type="Proteomes" id="UP000669179">
    <property type="component" value="Unassembled WGS sequence"/>
</dbReference>
<accession>A0A939PF02</accession>
<dbReference type="SUPFAM" id="SSF46689">
    <property type="entry name" value="Homeodomain-like"/>
    <property type="match status" value="1"/>
</dbReference>
<dbReference type="AlphaFoldDB" id="A0A939PF02"/>
<keyword evidence="3" id="KW-0804">Transcription</keyword>
<name>A0A939PF02_9ACTN</name>
<evidence type="ECO:0000313" key="7">
    <source>
        <dbReference type="EMBL" id="MBO2448908.1"/>
    </source>
</evidence>
<dbReference type="PANTHER" id="PTHR30055">
    <property type="entry name" value="HTH-TYPE TRANSCRIPTIONAL REGULATOR RUTR"/>
    <property type="match status" value="1"/>
</dbReference>